<proteinExistence type="predicted"/>
<reference evidence="2 3" key="1">
    <citation type="submission" date="2024-06" db="EMBL/GenBank/DDBJ databases">
        <title>Genomic Encyclopedia of Type Strains, Phase IV (KMG-IV): sequencing the most valuable type-strain genomes for metagenomic binning, comparative biology and taxonomic classification.</title>
        <authorList>
            <person name="Goeker M."/>
        </authorList>
    </citation>
    <scope>NUCLEOTIDE SEQUENCE [LARGE SCALE GENOMIC DNA]</scope>
    <source>
        <strain evidence="2 3">DSM 29388</strain>
    </source>
</reference>
<dbReference type="InterPro" id="IPR007712">
    <property type="entry name" value="RelE/ParE_toxin"/>
</dbReference>
<name>A0ABV2LWZ8_9FLAO</name>
<sequence>MKYKIVNRPFVKQDISDAINYYKKISPRLAKAFLIRIREARNFIAENPLANDVIYKDVRVRLIRQFPYQIHYLVDEDKMRIIVLAVVFAKREDLDFRKR</sequence>
<evidence type="ECO:0000256" key="1">
    <source>
        <dbReference type="ARBA" id="ARBA00022649"/>
    </source>
</evidence>
<organism evidence="2 3">
    <name type="scientific">Moheibacter stercoris</name>
    <dbReference type="NCBI Taxonomy" id="1628251"/>
    <lineage>
        <taxon>Bacteria</taxon>
        <taxon>Pseudomonadati</taxon>
        <taxon>Bacteroidota</taxon>
        <taxon>Flavobacteriia</taxon>
        <taxon>Flavobacteriales</taxon>
        <taxon>Weeksellaceae</taxon>
        <taxon>Moheibacter</taxon>
    </lineage>
</organism>
<dbReference type="EMBL" id="JBEPMO010000009">
    <property type="protein sequence ID" value="MET3732142.1"/>
    <property type="molecule type" value="Genomic_DNA"/>
</dbReference>
<keyword evidence="3" id="KW-1185">Reference proteome</keyword>
<dbReference type="InterPro" id="IPR035093">
    <property type="entry name" value="RelE/ParE_toxin_dom_sf"/>
</dbReference>
<dbReference type="Proteomes" id="UP001549146">
    <property type="component" value="Unassembled WGS sequence"/>
</dbReference>
<gene>
    <name evidence="2" type="ORF">ABID46_001729</name>
</gene>
<dbReference type="RefSeq" id="WP_354509073.1">
    <property type="nucleotide sequence ID" value="NZ_JBEPMO010000009.1"/>
</dbReference>
<keyword evidence="1" id="KW-1277">Toxin-antitoxin system</keyword>
<protein>
    <submittedName>
        <fullName evidence="2">Plasmid stabilization system protein ParE</fullName>
    </submittedName>
</protein>
<dbReference type="Pfam" id="PF05016">
    <property type="entry name" value="ParE_toxin"/>
    <property type="match status" value="1"/>
</dbReference>
<evidence type="ECO:0000313" key="2">
    <source>
        <dbReference type="EMBL" id="MET3732142.1"/>
    </source>
</evidence>
<comment type="caution">
    <text evidence="2">The sequence shown here is derived from an EMBL/GenBank/DDBJ whole genome shotgun (WGS) entry which is preliminary data.</text>
</comment>
<accession>A0ABV2LWZ8</accession>
<evidence type="ECO:0000313" key="3">
    <source>
        <dbReference type="Proteomes" id="UP001549146"/>
    </source>
</evidence>
<dbReference type="Gene3D" id="3.30.2310.20">
    <property type="entry name" value="RelE-like"/>
    <property type="match status" value="1"/>
</dbReference>